<feature type="transmembrane region" description="Helical" evidence="9">
    <location>
        <begin position="294"/>
        <end position="316"/>
    </location>
</feature>
<feature type="transmembrane region" description="Helical" evidence="9">
    <location>
        <begin position="175"/>
        <end position="194"/>
    </location>
</feature>
<evidence type="ECO:0000256" key="2">
    <source>
        <dbReference type="ARBA" id="ARBA00022448"/>
    </source>
</evidence>
<keyword evidence="5 9" id="KW-0106">Calcium</keyword>
<comment type="caution">
    <text evidence="9">Lacks conserved residue(s) required for the propagation of feature annotation.</text>
</comment>
<comment type="subcellular location">
    <subcellularLocation>
        <location evidence="1">Endomembrane system</location>
        <topology evidence="1">Multi-pass membrane protein</topology>
    </subcellularLocation>
</comment>
<feature type="transmembrane region" description="Helical" evidence="9">
    <location>
        <begin position="12"/>
        <end position="31"/>
    </location>
</feature>
<dbReference type="Proteomes" id="UP000060487">
    <property type="component" value="Unassembled WGS sequence"/>
</dbReference>
<keyword evidence="9" id="KW-0050">Antiport</keyword>
<dbReference type="InterPro" id="IPR004798">
    <property type="entry name" value="CAX-like"/>
</dbReference>
<dbReference type="InterPro" id="IPR004837">
    <property type="entry name" value="NaCa_Exmemb"/>
</dbReference>
<sequence>MVLNLKGLGKIEIGLLDYLLIFVPVAVYLELTHGSGTYIFAASAISIIPLAAIMGKATEHLTEKLGPGLGGFLNATFGNAAELIIAIIAIKEGMFSVVKASITGSIIGNILLVLGLSFLAGGLKQKSLKFNATAANLNSTMLILSTSGLVVPAVIHSLLKNQSITNAAIDGLNNTISLAIAIVLFTTYVFSLVFSLKSHKHLYGAADEEAEGHKGAEGWSTGKSLSVLLAATVGISFMSEFLVKSLESATKSLGMNEVFVGVIVVALVGNAAEHSTAIFMALKNKMDVSVSIAIGSSSQVAMFLAPIMVFLSYFIGPAPMDLSFTALETLSIVFSVLLVNFISADGQTHWMEGVQLLALYVILGIAYFFIY</sequence>
<dbReference type="EMBL" id="LNQR01000117">
    <property type="protein sequence ID" value="KWT78274.1"/>
    <property type="molecule type" value="Genomic_DNA"/>
</dbReference>
<feature type="domain" description="Sodium/calcium exchanger membrane region" evidence="10">
    <location>
        <begin position="37"/>
        <end position="196"/>
    </location>
</feature>
<feature type="transmembrane region" description="Helical" evidence="9">
    <location>
        <begin position="69"/>
        <end position="90"/>
    </location>
</feature>
<feature type="transmembrane region" description="Helical" evidence="9">
    <location>
        <begin position="258"/>
        <end position="282"/>
    </location>
</feature>
<evidence type="ECO:0000256" key="9">
    <source>
        <dbReference type="RuleBase" id="RU365028"/>
    </source>
</evidence>
<dbReference type="PANTHER" id="PTHR31503:SF22">
    <property type="entry name" value="VACUOLAR CALCIUM ION TRANSPORTER"/>
    <property type="match status" value="1"/>
</dbReference>
<feature type="transmembrane region" description="Helical" evidence="9">
    <location>
        <begin position="354"/>
        <end position="370"/>
    </location>
</feature>
<feature type="transmembrane region" description="Helical" evidence="9">
    <location>
        <begin position="37"/>
        <end position="57"/>
    </location>
</feature>
<evidence type="ECO:0000256" key="5">
    <source>
        <dbReference type="ARBA" id="ARBA00022837"/>
    </source>
</evidence>
<evidence type="ECO:0000313" key="11">
    <source>
        <dbReference type="EMBL" id="KWT78274.1"/>
    </source>
</evidence>
<feature type="transmembrane region" description="Helical" evidence="9">
    <location>
        <begin position="322"/>
        <end position="342"/>
    </location>
</feature>
<feature type="transmembrane region" description="Helical" evidence="9">
    <location>
        <begin position="135"/>
        <end position="155"/>
    </location>
</feature>
<dbReference type="InterPro" id="IPR004713">
    <property type="entry name" value="CaH_exchang"/>
</dbReference>
<feature type="transmembrane region" description="Helical" evidence="9">
    <location>
        <begin position="102"/>
        <end position="123"/>
    </location>
</feature>
<keyword evidence="4 9" id="KW-0812">Transmembrane</keyword>
<feature type="domain" description="Sodium/calcium exchanger membrane region" evidence="10">
    <location>
        <begin position="224"/>
        <end position="363"/>
    </location>
</feature>
<evidence type="ECO:0000256" key="4">
    <source>
        <dbReference type="ARBA" id="ARBA00022692"/>
    </source>
</evidence>
<comment type="function">
    <text evidence="9">Ca(+)/H(+) antiporter that extrudes calcium in exchange for external protons.</text>
</comment>
<organism evidence="11 12">
    <name type="scientific">Candidatus Magnetominusculus xianensis</name>
    <dbReference type="NCBI Taxonomy" id="1748249"/>
    <lineage>
        <taxon>Bacteria</taxon>
        <taxon>Pseudomonadati</taxon>
        <taxon>Nitrospirota</taxon>
        <taxon>Nitrospiria</taxon>
        <taxon>Nitrospirales</taxon>
        <taxon>Nitrospiraceae</taxon>
        <taxon>Candidatus Magnetominusculus</taxon>
    </lineage>
</organism>
<comment type="caution">
    <text evidence="11">The sequence shown here is derived from an EMBL/GenBank/DDBJ whole genome shotgun (WGS) entry which is preliminary data.</text>
</comment>
<name>A0ABR5SDR4_9BACT</name>
<evidence type="ECO:0000256" key="3">
    <source>
        <dbReference type="ARBA" id="ARBA00022568"/>
    </source>
</evidence>
<dbReference type="Gene3D" id="1.20.1420.30">
    <property type="entry name" value="NCX, central ion-binding region"/>
    <property type="match status" value="1"/>
</dbReference>
<comment type="similarity">
    <text evidence="9">Belongs to the Ca(2+):cation antiporter (CaCA) (TC 2.A.19) family.</text>
</comment>
<dbReference type="Pfam" id="PF01699">
    <property type="entry name" value="Na_Ca_ex"/>
    <property type="match status" value="2"/>
</dbReference>
<accession>A0ABR5SDR4</accession>
<dbReference type="NCBIfam" id="TIGR00378">
    <property type="entry name" value="cax"/>
    <property type="match status" value="1"/>
</dbReference>
<evidence type="ECO:0000313" key="12">
    <source>
        <dbReference type="Proteomes" id="UP000060487"/>
    </source>
</evidence>
<protein>
    <recommendedName>
        <fullName evidence="9">Ca(2+)/H(+) antiporter</fullName>
    </recommendedName>
</protein>
<dbReference type="NCBIfam" id="TIGR00846">
    <property type="entry name" value="caca2"/>
    <property type="match status" value="1"/>
</dbReference>
<proteinExistence type="inferred from homology"/>
<evidence type="ECO:0000256" key="6">
    <source>
        <dbReference type="ARBA" id="ARBA00022989"/>
    </source>
</evidence>
<dbReference type="PANTHER" id="PTHR31503">
    <property type="entry name" value="VACUOLAR CALCIUM ION TRANSPORTER"/>
    <property type="match status" value="1"/>
</dbReference>
<evidence type="ECO:0000259" key="10">
    <source>
        <dbReference type="Pfam" id="PF01699"/>
    </source>
</evidence>
<keyword evidence="6 9" id="KW-1133">Transmembrane helix</keyword>
<evidence type="ECO:0000256" key="1">
    <source>
        <dbReference type="ARBA" id="ARBA00004127"/>
    </source>
</evidence>
<reference evidence="11 12" key="1">
    <citation type="submission" date="2015-11" db="EMBL/GenBank/DDBJ databases">
        <authorList>
            <person name="Lin W."/>
        </authorList>
    </citation>
    <scope>NUCLEOTIDE SEQUENCE [LARGE SCALE GENOMIC DNA]</scope>
    <source>
        <strain evidence="11 12">HCH-1</strain>
    </source>
</reference>
<keyword evidence="12" id="KW-1185">Reference proteome</keyword>
<dbReference type="RefSeq" id="WP_085053498.1">
    <property type="nucleotide sequence ID" value="NZ_LNQR01000117.1"/>
</dbReference>
<keyword evidence="8 9" id="KW-0472">Membrane</keyword>
<evidence type="ECO:0000256" key="8">
    <source>
        <dbReference type="ARBA" id="ARBA00023136"/>
    </source>
</evidence>
<keyword evidence="3 9" id="KW-0109">Calcium transport</keyword>
<keyword evidence="2 9" id="KW-0813">Transport</keyword>
<evidence type="ECO:0000256" key="7">
    <source>
        <dbReference type="ARBA" id="ARBA00023065"/>
    </source>
</evidence>
<dbReference type="InterPro" id="IPR044880">
    <property type="entry name" value="NCX_ion-bd_dom_sf"/>
</dbReference>
<gene>
    <name evidence="11" type="ORF">ASN18_2878</name>
</gene>
<keyword evidence="7 9" id="KW-0406">Ion transport</keyword>